<dbReference type="AlphaFoldDB" id="A0A7J7J1V1"/>
<feature type="compositionally biased region" description="Polar residues" evidence="2">
    <location>
        <begin position="201"/>
        <end position="215"/>
    </location>
</feature>
<evidence type="ECO:0000313" key="4">
    <source>
        <dbReference type="Proteomes" id="UP000593567"/>
    </source>
</evidence>
<protein>
    <submittedName>
        <fullName evidence="3">Uncharacterized protein</fullName>
    </submittedName>
</protein>
<reference evidence="3" key="1">
    <citation type="submission" date="2020-06" db="EMBL/GenBank/DDBJ databases">
        <title>Draft genome of Bugula neritina, a colonial animal packing powerful symbionts and potential medicines.</title>
        <authorList>
            <person name="Rayko M."/>
        </authorList>
    </citation>
    <scope>NUCLEOTIDE SEQUENCE [LARGE SCALE GENOMIC DNA]</scope>
    <source>
        <strain evidence="3">Kwan_BN1</strain>
    </source>
</reference>
<dbReference type="Proteomes" id="UP000593567">
    <property type="component" value="Unassembled WGS sequence"/>
</dbReference>
<name>A0A7J7J1V1_BUGNE</name>
<feature type="region of interest" description="Disordered" evidence="2">
    <location>
        <begin position="200"/>
        <end position="229"/>
    </location>
</feature>
<feature type="coiled-coil region" evidence="1">
    <location>
        <begin position="22"/>
        <end position="49"/>
    </location>
</feature>
<comment type="caution">
    <text evidence="3">The sequence shown here is derived from an EMBL/GenBank/DDBJ whole genome shotgun (WGS) entry which is preliminary data.</text>
</comment>
<keyword evidence="4" id="KW-1185">Reference proteome</keyword>
<organism evidence="3 4">
    <name type="scientific">Bugula neritina</name>
    <name type="common">Brown bryozoan</name>
    <name type="synonym">Sertularia neritina</name>
    <dbReference type="NCBI Taxonomy" id="10212"/>
    <lineage>
        <taxon>Eukaryota</taxon>
        <taxon>Metazoa</taxon>
        <taxon>Spiralia</taxon>
        <taxon>Lophotrochozoa</taxon>
        <taxon>Bryozoa</taxon>
        <taxon>Gymnolaemata</taxon>
        <taxon>Cheilostomatida</taxon>
        <taxon>Flustrina</taxon>
        <taxon>Buguloidea</taxon>
        <taxon>Bugulidae</taxon>
        <taxon>Bugula</taxon>
    </lineage>
</organism>
<gene>
    <name evidence="3" type="ORF">EB796_021525</name>
</gene>
<dbReference type="EMBL" id="VXIV02003191">
    <property type="protein sequence ID" value="KAF6020152.1"/>
    <property type="molecule type" value="Genomic_DNA"/>
</dbReference>
<sequence length="319" mass="35816">MDQKEVVVQISTQDFDTLKNAYQSSMTALRKLKNRVKELQSKNTELMTLAEHWSSKSTKLVKENASLRQQIISLKHEIKMSGCISFDEHEELISNLCRLVISLPPLLHEKLAKTCPCFDAFVNKEYRKPSLQLLDARISIGNILQILPAEYEHILLDQLVRNFNERQTKKLQSVMTCDVGTDCGKKLNNETDATCLERTRSGNSCKKSGSTSQRGEITKQPVSADASTANTCKDSNSFQIIDKCTNAINRLEALISEGLVNSANHKMSSSNNSESIMKVNSNSDRRTLQDIKLIQFGKENGKEENSHGGTLLQDFVHHV</sequence>
<dbReference type="Gene3D" id="1.20.5.340">
    <property type="match status" value="1"/>
</dbReference>
<accession>A0A7J7J1V1</accession>
<keyword evidence="1" id="KW-0175">Coiled coil</keyword>
<evidence type="ECO:0000256" key="1">
    <source>
        <dbReference type="SAM" id="Coils"/>
    </source>
</evidence>
<evidence type="ECO:0000256" key="2">
    <source>
        <dbReference type="SAM" id="MobiDB-lite"/>
    </source>
</evidence>
<proteinExistence type="predicted"/>
<evidence type="ECO:0000313" key="3">
    <source>
        <dbReference type="EMBL" id="KAF6020152.1"/>
    </source>
</evidence>